<keyword evidence="3 7" id="KW-0812">Transmembrane</keyword>
<evidence type="ECO:0000256" key="7">
    <source>
        <dbReference type="SAM" id="Phobius"/>
    </source>
</evidence>
<keyword evidence="9" id="KW-1185">Reference proteome</keyword>
<dbReference type="RefSeq" id="WP_066169717.1">
    <property type="nucleotide sequence ID" value="NZ_CP136137.1"/>
</dbReference>
<feature type="transmembrane region" description="Helical" evidence="7">
    <location>
        <begin position="252"/>
        <end position="275"/>
    </location>
</feature>
<feature type="transmembrane region" description="Helical" evidence="7">
    <location>
        <begin position="118"/>
        <end position="137"/>
    </location>
</feature>
<protein>
    <submittedName>
        <fullName evidence="8">Branched-chain amino acid ABC transporter permease</fullName>
    </submittedName>
</protein>
<reference evidence="8 9" key="1">
    <citation type="journal article" date="2023" name="Virus Evol.">
        <title>Computational host range prediction-The good, the bad, and the ugly.</title>
        <authorList>
            <person name="Howell A.A."/>
            <person name="Versoza C.J."/>
            <person name="Pfeifer S.P."/>
        </authorList>
    </citation>
    <scope>NUCLEOTIDE SEQUENCE [LARGE SCALE GENOMIC DNA]</scope>
    <source>
        <strain evidence="8 9">1610/1b</strain>
    </source>
</reference>
<accession>A0ABZ2U5I7</accession>
<feature type="transmembrane region" description="Helical" evidence="7">
    <location>
        <begin position="213"/>
        <end position="232"/>
    </location>
</feature>
<gene>
    <name evidence="8" type="ORF">RVF87_07245</name>
</gene>
<proteinExistence type="predicted"/>
<evidence type="ECO:0000256" key="6">
    <source>
        <dbReference type="SAM" id="MobiDB-lite"/>
    </source>
</evidence>
<feature type="transmembrane region" description="Helical" evidence="7">
    <location>
        <begin position="68"/>
        <end position="87"/>
    </location>
</feature>
<comment type="subcellular location">
    <subcellularLocation>
        <location evidence="1">Cell membrane</location>
        <topology evidence="1">Multi-pass membrane protein</topology>
    </subcellularLocation>
</comment>
<feature type="region of interest" description="Disordered" evidence="6">
    <location>
        <begin position="317"/>
        <end position="358"/>
    </location>
</feature>
<keyword evidence="2" id="KW-1003">Cell membrane</keyword>
<keyword evidence="4 7" id="KW-1133">Transmembrane helix</keyword>
<evidence type="ECO:0000313" key="9">
    <source>
        <dbReference type="Proteomes" id="UP001479933"/>
    </source>
</evidence>
<sequence length="358" mass="36907">MTDIRSTGIVRILRNQRPALAVAGIAAVALAFAAGAPTAENTLILIGIYGLIATALGMAYGQGGMMSLCHASFAALGAYATAIATTQWGLSPFLGLVLAVAVPAAVAYIVARLIVRMSSLALALATLFLGSVVSILLNQGGDFTGGYDGIGGVPPLPFVQTPLDLAMVVWVCIIIAVVLYTNMVRSAAGRATNTVRVDAVRAQADGDNGPRRLSALFAFSAAVAGVGGWLYAHYMTYISPESLSLNLSLTLLLMVLVGGARHVLGPVLGAALLTYLQDTLPDEMQGLLLGIAVVLVLVIAPRGILGTAETAWLKLRRSRRTSGPATPKPTVLPDSPSKTGGAMPTTDPASSFRKAVQS</sequence>
<feature type="transmembrane region" description="Helical" evidence="7">
    <location>
        <begin position="43"/>
        <end position="61"/>
    </location>
</feature>
<feature type="transmembrane region" description="Helical" evidence="7">
    <location>
        <begin position="287"/>
        <end position="305"/>
    </location>
</feature>
<evidence type="ECO:0000313" key="8">
    <source>
        <dbReference type="EMBL" id="WYY08843.1"/>
    </source>
</evidence>
<dbReference type="EMBL" id="CP136137">
    <property type="protein sequence ID" value="WYY08843.1"/>
    <property type="molecule type" value="Genomic_DNA"/>
</dbReference>
<feature type="transmembrane region" description="Helical" evidence="7">
    <location>
        <begin position="93"/>
        <end position="111"/>
    </location>
</feature>
<dbReference type="PANTHER" id="PTHR30482">
    <property type="entry name" value="HIGH-AFFINITY BRANCHED-CHAIN AMINO ACID TRANSPORT SYSTEM PERMEASE"/>
    <property type="match status" value="1"/>
</dbReference>
<dbReference type="CDD" id="cd06581">
    <property type="entry name" value="TM_PBP1_LivM_like"/>
    <property type="match status" value="1"/>
</dbReference>
<dbReference type="InterPro" id="IPR001851">
    <property type="entry name" value="ABC_transp_permease"/>
</dbReference>
<evidence type="ECO:0000256" key="3">
    <source>
        <dbReference type="ARBA" id="ARBA00022692"/>
    </source>
</evidence>
<organism evidence="8 9">
    <name type="scientific">Gordonia hydrophobica</name>
    <dbReference type="NCBI Taxonomy" id="40516"/>
    <lineage>
        <taxon>Bacteria</taxon>
        <taxon>Bacillati</taxon>
        <taxon>Actinomycetota</taxon>
        <taxon>Actinomycetes</taxon>
        <taxon>Mycobacteriales</taxon>
        <taxon>Gordoniaceae</taxon>
        <taxon>Gordonia</taxon>
    </lineage>
</organism>
<dbReference type="Proteomes" id="UP001479933">
    <property type="component" value="Chromosome"/>
</dbReference>
<evidence type="ECO:0000256" key="4">
    <source>
        <dbReference type="ARBA" id="ARBA00022989"/>
    </source>
</evidence>
<keyword evidence="5 7" id="KW-0472">Membrane</keyword>
<name>A0ABZ2U5I7_9ACTN</name>
<evidence type="ECO:0000256" key="5">
    <source>
        <dbReference type="ARBA" id="ARBA00023136"/>
    </source>
</evidence>
<evidence type="ECO:0000256" key="2">
    <source>
        <dbReference type="ARBA" id="ARBA00022475"/>
    </source>
</evidence>
<feature type="transmembrane region" description="Helical" evidence="7">
    <location>
        <begin position="157"/>
        <end position="180"/>
    </location>
</feature>
<dbReference type="PANTHER" id="PTHR30482:SF18">
    <property type="entry name" value="BRANCHED AMINO ACID TRANSPORT SYSTEM PERMEASE"/>
    <property type="match status" value="1"/>
</dbReference>
<dbReference type="InterPro" id="IPR043428">
    <property type="entry name" value="LivM-like"/>
</dbReference>
<evidence type="ECO:0000256" key="1">
    <source>
        <dbReference type="ARBA" id="ARBA00004651"/>
    </source>
</evidence>
<dbReference type="Pfam" id="PF02653">
    <property type="entry name" value="BPD_transp_2"/>
    <property type="match status" value="1"/>
</dbReference>